<dbReference type="PANTHER" id="PTHR44943">
    <property type="entry name" value="CELLULOSE SYNTHASE OPERON PROTEIN C"/>
    <property type="match status" value="1"/>
</dbReference>
<evidence type="ECO:0000256" key="3">
    <source>
        <dbReference type="PROSITE-ProRule" id="PRU00339"/>
    </source>
</evidence>
<dbReference type="PROSITE" id="PS50005">
    <property type="entry name" value="TPR"/>
    <property type="match status" value="1"/>
</dbReference>
<gene>
    <name evidence="4" type="ORF">L2672_13235</name>
</gene>
<evidence type="ECO:0000313" key="4">
    <source>
        <dbReference type="EMBL" id="MCL1143648.1"/>
    </source>
</evidence>
<dbReference type="InterPro" id="IPR012668">
    <property type="entry name" value="CHP02466"/>
</dbReference>
<keyword evidence="5" id="KW-1185">Reference proteome</keyword>
<dbReference type="RefSeq" id="WP_248996320.1">
    <property type="nucleotide sequence ID" value="NZ_JAKIKP010000010.1"/>
</dbReference>
<evidence type="ECO:0000256" key="1">
    <source>
        <dbReference type="ARBA" id="ARBA00022737"/>
    </source>
</evidence>
<dbReference type="SMART" id="SM00028">
    <property type="entry name" value="TPR"/>
    <property type="match status" value="2"/>
</dbReference>
<dbReference type="SUPFAM" id="SSF48452">
    <property type="entry name" value="TPR-like"/>
    <property type="match status" value="3"/>
</dbReference>
<evidence type="ECO:0000313" key="5">
    <source>
        <dbReference type="Proteomes" id="UP001139333"/>
    </source>
</evidence>
<dbReference type="InterPro" id="IPR051685">
    <property type="entry name" value="Ycf3/AcsC/BcsC/TPR_MFPF"/>
</dbReference>
<organism evidence="4 5">
    <name type="scientific">Shewanella gaetbuli</name>
    <dbReference type="NCBI Taxonomy" id="220752"/>
    <lineage>
        <taxon>Bacteria</taxon>
        <taxon>Pseudomonadati</taxon>
        <taxon>Pseudomonadota</taxon>
        <taxon>Gammaproteobacteria</taxon>
        <taxon>Alteromonadales</taxon>
        <taxon>Shewanellaceae</taxon>
        <taxon>Shewanella</taxon>
    </lineage>
</organism>
<dbReference type="Proteomes" id="UP001139333">
    <property type="component" value="Unassembled WGS sequence"/>
</dbReference>
<dbReference type="AlphaFoldDB" id="A0A9X1ZKZ4"/>
<accession>A0A9X1ZKZ4</accession>
<dbReference type="InterPro" id="IPR011990">
    <property type="entry name" value="TPR-like_helical_dom_sf"/>
</dbReference>
<dbReference type="Gene3D" id="2.60.120.620">
    <property type="entry name" value="q2cbj1_9rhob like domain"/>
    <property type="match status" value="1"/>
</dbReference>
<protein>
    <submittedName>
        <fullName evidence="4">2OG-Fe(II) oxygenase</fullName>
    </submittedName>
</protein>
<feature type="repeat" description="TPR" evidence="3">
    <location>
        <begin position="101"/>
        <end position="134"/>
    </location>
</feature>
<keyword evidence="2 3" id="KW-0802">TPR repeat</keyword>
<proteinExistence type="predicted"/>
<dbReference type="Pfam" id="PF13759">
    <property type="entry name" value="2OG-FeII_Oxy_5"/>
    <property type="match status" value="1"/>
</dbReference>
<keyword evidence="1" id="KW-0677">Repeat</keyword>
<comment type="caution">
    <text evidence="4">The sequence shown here is derived from an EMBL/GenBank/DDBJ whole genome shotgun (WGS) entry which is preliminary data.</text>
</comment>
<evidence type="ECO:0000256" key="2">
    <source>
        <dbReference type="ARBA" id="ARBA00022803"/>
    </source>
</evidence>
<sequence>MLRLQATLGELYKNKKFDSIIELLEKEPRLVNNLEIANLLAVSYRKVGDYLRSRSLFERILNVSAHPGITISYAMLLSEMKEYHLACNTLQSVLNSNPNNFDAQYNLALIYKELNQNTNALKAFEKALTLNQSYQGANVGYILTLISLELVDEALKHCEKLLEENTKYHFTLLTIKADILLKMFNLNDAKFLLEQLNSVYNNIDTKLKYAQLLSLEGNVKESNNILENLLQHYPTNLVIHNLLFDNLVTSVDRNPLKYYALVSKKTNDIDFLTDYFRKLIKLDECENALILINSKLDNSVEKSRLMVLKAVALRELGRLDESLAILSQTTLTNSYSDIAKYEKAITLMCANDFTSAYALIKEELLKIPSHKLITLEYACAKKLERKSPIDLTSEIMIESEVLPAELLKKLKVLLFEIHQSKKILMMQSIRGGNQTEGNLFHLDNPELKTVKQILLGKIESYCKAKAQTSNGIINGAWSIFMESSGRHVNHVHSNGTFSACFYVSIPDDCLKEGNGWFKCGGANISKHFHDQDDYYIKPVENSLVIFPSNLSHGTNEFISLQPRITLAFDFKQNSD</sequence>
<dbReference type="EMBL" id="JAKIKP010000010">
    <property type="protein sequence ID" value="MCL1143648.1"/>
    <property type="molecule type" value="Genomic_DNA"/>
</dbReference>
<name>A0A9X1ZKZ4_9GAMM</name>
<reference evidence="4" key="1">
    <citation type="submission" date="2022-01" db="EMBL/GenBank/DDBJ databases">
        <title>Whole genome-based taxonomy of the Shewanellaceae.</title>
        <authorList>
            <person name="Martin-Rodriguez A.J."/>
        </authorList>
    </citation>
    <scope>NUCLEOTIDE SEQUENCE</scope>
    <source>
        <strain evidence="4">DSM 16422</strain>
    </source>
</reference>
<dbReference type="Pfam" id="PF00515">
    <property type="entry name" value="TPR_1"/>
    <property type="match status" value="1"/>
</dbReference>
<dbReference type="PANTHER" id="PTHR44943:SF8">
    <property type="entry name" value="TPR REPEAT-CONTAINING PROTEIN MJ0263"/>
    <property type="match status" value="1"/>
</dbReference>
<dbReference type="Gene3D" id="1.25.40.10">
    <property type="entry name" value="Tetratricopeptide repeat domain"/>
    <property type="match status" value="2"/>
</dbReference>
<dbReference type="InterPro" id="IPR019734">
    <property type="entry name" value="TPR_rpt"/>
</dbReference>